<keyword evidence="2" id="KW-0812">Transmembrane</keyword>
<protein>
    <submittedName>
        <fullName evidence="3">Uncharacterized protein</fullName>
    </submittedName>
</protein>
<proteinExistence type="predicted"/>
<sequence>MSELKRMNKLNQAVAFVVMAALLVAAIEAIAFIPSYGPLSPAGASLRSADFVTIILTAVAVMLAALAIILALAGVVGYAQIKSEAVKSATENAVKRVDEILPRQVQMAVEQMRDQSSIDGEAIANASNDHAPSSAGEA</sequence>
<dbReference type="AlphaFoldDB" id="A0A8G2FDI0"/>
<keyword evidence="2" id="KW-0472">Membrane</keyword>
<evidence type="ECO:0000256" key="2">
    <source>
        <dbReference type="SAM" id="Phobius"/>
    </source>
</evidence>
<accession>A0A8G2FDI0</accession>
<evidence type="ECO:0000313" key="3">
    <source>
        <dbReference type="EMBL" id="SIQ46923.1"/>
    </source>
</evidence>
<evidence type="ECO:0000313" key="4">
    <source>
        <dbReference type="Proteomes" id="UP000186308"/>
    </source>
</evidence>
<keyword evidence="2" id="KW-1133">Transmembrane helix</keyword>
<reference evidence="3 4" key="1">
    <citation type="submission" date="2017-01" db="EMBL/GenBank/DDBJ databases">
        <authorList>
            <person name="Varghese N."/>
            <person name="Submissions S."/>
        </authorList>
    </citation>
    <scope>NUCLEOTIDE SEQUENCE [LARGE SCALE GENOMIC DNA]</scope>
    <source>
        <strain evidence="3 4">ATCC 35905</strain>
    </source>
</reference>
<feature type="region of interest" description="Disordered" evidence="1">
    <location>
        <begin position="119"/>
        <end position="138"/>
    </location>
</feature>
<feature type="transmembrane region" description="Helical" evidence="2">
    <location>
        <begin position="53"/>
        <end position="79"/>
    </location>
</feature>
<evidence type="ECO:0000256" key="1">
    <source>
        <dbReference type="SAM" id="MobiDB-lite"/>
    </source>
</evidence>
<dbReference type="EMBL" id="FTNE01000005">
    <property type="protein sequence ID" value="SIQ46923.1"/>
    <property type="molecule type" value="Genomic_DNA"/>
</dbReference>
<gene>
    <name evidence="3" type="ORF">SAMN05421828_10540</name>
</gene>
<name>A0A8G2FDI0_ACIRU</name>
<comment type="caution">
    <text evidence="3">The sequence shown here is derived from an EMBL/GenBank/DDBJ whole genome shotgun (WGS) entry which is preliminary data.</text>
</comment>
<dbReference type="Proteomes" id="UP000186308">
    <property type="component" value="Unassembled WGS sequence"/>
</dbReference>
<organism evidence="3 4">
    <name type="scientific">Acidiphilium rubrum</name>
    <dbReference type="NCBI Taxonomy" id="526"/>
    <lineage>
        <taxon>Bacteria</taxon>
        <taxon>Pseudomonadati</taxon>
        <taxon>Pseudomonadota</taxon>
        <taxon>Alphaproteobacteria</taxon>
        <taxon>Acetobacterales</taxon>
        <taxon>Acidocellaceae</taxon>
        <taxon>Acidiphilium</taxon>
    </lineage>
</organism>
<keyword evidence="4" id="KW-1185">Reference proteome</keyword>